<dbReference type="InterPro" id="IPR020449">
    <property type="entry name" value="Tscrpt_reg_AraC-type_HTH"/>
</dbReference>
<dbReference type="Gene3D" id="3.40.50.880">
    <property type="match status" value="1"/>
</dbReference>
<evidence type="ECO:0000256" key="2">
    <source>
        <dbReference type="ARBA" id="ARBA00023125"/>
    </source>
</evidence>
<dbReference type="InterPro" id="IPR018062">
    <property type="entry name" value="HTH_AraC-typ_CS"/>
</dbReference>
<gene>
    <name evidence="5" type="ORF">HHL10_21625</name>
</gene>
<name>A0A848FE44_9BURK</name>
<evidence type="ECO:0000313" key="5">
    <source>
        <dbReference type="EMBL" id="NML17572.1"/>
    </source>
</evidence>
<keyword evidence="3" id="KW-0804">Transcription</keyword>
<keyword evidence="2" id="KW-0238">DNA-binding</keyword>
<dbReference type="EMBL" id="JABBFW010000019">
    <property type="protein sequence ID" value="NML17572.1"/>
    <property type="molecule type" value="Genomic_DNA"/>
</dbReference>
<dbReference type="PROSITE" id="PS01124">
    <property type="entry name" value="HTH_ARAC_FAMILY_2"/>
    <property type="match status" value="1"/>
</dbReference>
<dbReference type="RefSeq" id="WP_169162472.1">
    <property type="nucleotide sequence ID" value="NZ_JABBFW010000019.1"/>
</dbReference>
<keyword evidence="1" id="KW-0805">Transcription regulation</keyword>
<dbReference type="Gene3D" id="1.10.10.60">
    <property type="entry name" value="Homeodomain-like"/>
    <property type="match status" value="2"/>
</dbReference>
<keyword evidence="6" id="KW-1185">Reference proteome</keyword>
<dbReference type="SUPFAM" id="SSF46689">
    <property type="entry name" value="Homeodomain-like"/>
    <property type="match status" value="2"/>
</dbReference>
<dbReference type="InterPro" id="IPR018060">
    <property type="entry name" value="HTH_AraC"/>
</dbReference>
<dbReference type="GO" id="GO:0043565">
    <property type="term" value="F:sequence-specific DNA binding"/>
    <property type="evidence" value="ECO:0007669"/>
    <property type="project" value="InterPro"/>
</dbReference>
<dbReference type="PANTHER" id="PTHR43130:SF3">
    <property type="entry name" value="HTH-TYPE TRANSCRIPTIONAL REGULATOR RV1931C"/>
    <property type="match status" value="1"/>
</dbReference>
<protein>
    <submittedName>
        <fullName evidence="5">Helix-turn-helix domain-containing protein</fullName>
    </submittedName>
</protein>
<reference evidence="5 6" key="1">
    <citation type="submission" date="2020-04" db="EMBL/GenBank/DDBJ databases">
        <title>Azohydromonas sp. isolated from soil.</title>
        <authorList>
            <person name="Dahal R.H."/>
        </authorList>
    </citation>
    <scope>NUCLEOTIDE SEQUENCE [LARGE SCALE GENOMIC DNA]</scope>
    <source>
        <strain evidence="5 6">G-1-1-14</strain>
    </source>
</reference>
<dbReference type="SUPFAM" id="SSF52317">
    <property type="entry name" value="Class I glutamine amidotransferase-like"/>
    <property type="match status" value="1"/>
</dbReference>
<dbReference type="InterPro" id="IPR009057">
    <property type="entry name" value="Homeodomain-like_sf"/>
</dbReference>
<dbReference type="InterPro" id="IPR052158">
    <property type="entry name" value="INH-QAR"/>
</dbReference>
<sequence length="354" mass="38205">MAGPLAPITVALLATPDSTASTLYGFFDCLAGTRRDWSFLHGEPEATSPFRPLLVSRHRETFAAANGVRITPDAALADCPAPPVLCITDLAVPPGEAVAGRYAEEVRWVRQAHDAGALVASACSGAVLLACTGLLDGREATSHWAYCDALQRRHPATRWHPERGLVTAGERILMAGSGVAWHLLVLALIARFAGPQEAMRVARINLMDPGQTPPVAYASLTRGGCAADPLVARCQAWVAMNYPCESPVAQMVALSGLAERTFKRRFTQATGMTPLEYVHTLRLEEAKQMLESGNAPVEAVALEVGYQDAGFFGRLFRRHVGLTPAQYRRRFGTLARRLHELQGPGTSLSRTLTQ</sequence>
<dbReference type="SMART" id="SM00342">
    <property type="entry name" value="HTH_ARAC"/>
    <property type="match status" value="1"/>
</dbReference>
<evidence type="ECO:0000313" key="6">
    <source>
        <dbReference type="Proteomes" id="UP000574067"/>
    </source>
</evidence>
<dbReference type="InterPro" id="IPR002818">
    <property type="entry name" value="DJ-1/PfpI"/>
</dbReference>
<evidence type="ECO:0000259" key="4">
    <source>
        <dbReference type="PROSITE" id="PS01124"/>
    </source>
</evidence>
<organism evidence="5 6">
    <name type="scientific">Azohydromonas caseinilytica</name>
    <dbReference type="NCBI Taxonomy" id="2728836"/>
    <lineage>
        <taxon>Bacteria</taxon>
        <taxon>Pseudomonadati</taxon>
        <taxon>Pseudomonadota</taxon>
        <taxon>Betaproteobacteria</taxon>
        <taxon>Burkholderiales</taxon>
        <taxon>Sphaerotilaceae</taxon>
        <taxon>Azohydromonas</taxon>
    </lineage>
</organism>
<dbReference type="PANTHER" id="PTHR43130">
    <property type="entry name" value="ARAC-FAMILY TRANSCRIPTIONAL REGULATOR"/>
    <property type="match status" value="1"/>
</dbReference>
<dbReference type="GO" id="GO:0003700">
    <property type="term" value="F:DNA-binding transcription factor activity"/>
    <property type="evidence" value="ECO:0007669"/>
    <property type="project" value="InterPro"/>
</dbReference>
<comment type="caution">
    <text evidence="5">The sequence shown here is derived from an EMBL/GenBank/DDBJ whole genome shotgun (WGS) entry which is preliminary data.</text>
</comment>
<dbReference type="Pfam" id="PF12833">
    <property type="entry name" value="HTH_18"/>
    <property type="match status" value="1"/>
</dbReference>
<evidence type="ECO:0000256" key="1">
    <source>
        <dbReference type="ARBA" id="ARBA00023015"/>
    </source>
</evidence>
<dbReference type="AlphaFoldDB" id="A0A848FE44"/>
<dbReference type="Pfam" id="PF01965">
    <property type="entry name" value="DJ-1_PfpI"/>
    <property type="match status" value="1"/>
</dbReference>
<dbReference type="PROSITE" id="PS00041">
    <property type="entry name" value="HTH_ARAC_FAMILY_1"/>
    <property type="match status" value="1"/>
</dbReference>
<feature type="domain" description="HTH araC/xylS-type" evidence="4">
    <location>
        <begin position="232"/>
        <end position="330"/>
    </location>
</feature>
<proteinExistence type="predicted"/>
<evidence type="ECO:0000256" key="3">
    <source>
        <dbReference type="ARBA" id="ARBA00023163"/>
    </source>
</evidence>
<accession>A0A848FE44</accession>
<dbReference type="Proteomes" id="UP000574067">
    <property type="component" value="Unassembled WGS sequence"/>
</dbReference>
<dbReference type="PRINTS" id="PR00032">
    <property type="entry name" value="HTHARAC"/>
</dbReference>
<dbReference type="InterPro" id="IPR029062">
    <property type="entry name" value="Class_I_gatase-like"/>
</dbReference>